<gene>
    <name evidence="1" type="ORF">TNIN_161941</name>
</gene>
<dbReference type="AlphaFoldDB" id="A0A8X7C5K7"/>
<protein>
    <submittedName>
        <fullName evidence="1">Uncharacterized protein</fullName>
    </submittedName>
</protein>
<dbReference type="EMBL" id="BMAV01009194">
    <property type="protein sequence ID" value="GFY53284.1"/>
    <property type="molecule type" value="Genomic_DNA"/>
</dbReference>
<accession>A0A8X7C5K7</accession>
<proteinExistence type="predicted"/>
<dbReference type="Proteomes" id="UP000886998">
    <property type="component" value="Unassembled WGS sequence"/>
</dbReference>
<sequence>MVGSAGNSLVLAVDGKVNRFSKLIWKFGFSSKTRFAVFLGETKSSLIRLCVCEGELGGILLGVLTGDECFGQPKVVHRGKGPKSLTPLSKRAEISSYSFRIFTYRAFVGSWYPSRVVVNRFILSVVLTSRLLGVSSVMILKFGVGGQECGGDKSISSLTIAISVPGR</sequence>
<organism evidence="1 2">
    <name type="scientific">Trichonephila inaurata madagascariensis</name>
    <dbReference type="NCBI Taxonomy" id="2747483"/>
    <lineage>
        <taxon>Eukaryota</taxon>
        <taxon>Metazoa</taxon>
        <taxon>Ecdysozoa</taxon>
        <taxon>Arthropoda</taxon>
        <taxon>Chelicerata</taxon>
        <taxon>Arachnida</taxon>
        <taxon>Araneae</taxon>
        <taxon>Araneomorphae</taxon>
        <taxon>Entelegynae</taxon>
        <taxon>Araneoidea</taxon>
        <taxon>Nephilidae</taxon>
        <taxon>Trichonephila</taxon>
        <taxon>Trichonephila inaurata</taxon>
    </lineage>
</organism>
<name>A0A8X7C5K7_9ARAC</name>
<comment type="caution">
    <text evidence="1">The sequence shown here is derived from an EMBL/GenBank/DDBJ whole genome shotgun (WGS) entry which is preliminary data.</text>
</comment>
<keyword evidence="2" id="KW-1185">Reference proteome</keyword>
<evidence type="ECO:0000313" key="2">
    <source>
        <dbReference type="Proteomes" id="UP000886998"/>
    </source>
</evidence>
<reference evidence="1" key="1">
    <citation type="submission" date="2020-08" db="EMBL/GenBank/DDBJ databases">
        <title>Multicomponent nature underlies the extraordinary mechanical properties of spider dragline silk.</title>
        <authorList>
            <person name="Kono N."/>
            <person name="Nakamura H."/>
            <person name="Mori M."/>
            <person name="Yoshida Y."/>
            <person name="Ohtoshi R."/>
            <person name="Malay A.D."/>
            <person name="Moran D.A.P."/>
            <person name="Tomita M."/>
            <person name="Numata K."/>
            <person name="Arakawa K."/>
        </authorList>
    </citation>
    <scope>NUCLEOTIDE SEQUENCE</scope>
</reference>
<evidence type="ECO:0000313" key="1">
    <source>
        <dbReference type="EMBL" id="GFY53284.1"/>
    </source>
</evidence>